<feature type="domain" description="Inner centromere protein ARK-binding" evidence="8">
    <location>
        <begin position="211"/>
        <end position="237"/>
    </location>
</feature>
<feature type="compositionally biased region" description="Basic and acidic residues" evidence="7">
    <location>
        <begin position="408"/>
        <end position="418"/>
    </location>
</feature>
<feature type="non-terminal residue" evidence="9">
    <location>
        <position position="464"/>
    </location>
</feature>
<dbReference type="OrthoDB" id="448347at2759"/>
<dbReference type="GO" id="GO:0005634">
    <property type="term" value="C:nucleus"/>
    <property type="evidence" value="ECO:0007669"/>
    <property type="project" value="UniProtKB-SubCell"/>
</dbReference>
<dbReference type="InterPro" id="IPR005635">
    <property type="entry name" value="Inner_centromere_prot_ARK-bd"/>
</dbReference>
<comment type="similarity">
    <text evidence="3">Belongs to the INCENP family.</text>
</comment>
<evidence type="ECO:0000256" key="4">
    <source>
        <dbReference type="ARBA" id="ARBA00022490"/>
    </source>
</evidence>
<keyword evidence="5" id="KW-0206">Cytoskeleton</keyword>
<keyword evidence="10" id="KW-1185">Reference proteome</keyword>
<feature type="compositionally biased region" description="Polar residues" evidence="7">
    <location>
        <begin position="343"/>
        <end position="368"/>
    </location>
</feature>
<feature type="region of interest" description="Disordered" evidence="7">
    <location>
        <begin position="1"/>
        <end position="63"/>
    </location>
</feature>
<feature type="compositionally biased region" description="Polar residues" evidence="7">
    <location>
        <begin position="304"/>
        <end position="319"/>
    </location>
</feature>
<keyword evidence="4" id="KW-0963">Cytoplasm</keyword>
<feature type="region of interest" description="Disordered" evidence="7">
    <location>
        <begin position="302"/>
        <end position="450"/>
    </location>
</feature>
<evidence type="ECO:0000256" key="3">
    <source>
        <dbReference type="ARBA" id="ARBA00010042"/>
    </source>
</evidence>
<proteinExistence type="inferred from homology"/>
<evidence type="ECO:0000256" key="6">
    <source>
        <dbReference type="ARBA" id="ARBA00023242"/>
    </source>
</evidence>
<feature type="compositionally biased region" description="Basic and acidic residues" evidence="7">
    <location>
        <begin position="13"/>
        <end position="22"/>
    </location>
</feature>
<gene>
    <name evidence="9" type="ORF">SPIL2461_LOCUS2466</name>
</gene>
<evidence type="ECO:0000256" key="1">
    <source>
        <dbReference type="ARBA" id="ARBA00004123"/>
    </source>
</evidence>
<dbReference type="AlphaFoldDB" id="A0A812JZR8"/>
<evidence type="ECO:0000256" key="2">
    <source>
        <dbReference type="ARBA" id="ARBA00004186"/>
    </source>
</evidence>
<comment type="subcellular location">
    <subcellularLocation>
        <location evidence="2">Cytoplasm</location>
        <location evidence="2">Cytoskeleton</location>
        <location evidence="2">Spindle</location>
    </subcellularLocation>
    <subcellularLocation>
        <location evidence="1">Nucleus</location>
    </subcellularLocation>
</comment>
<evidence type="ECO:0000256" key="7">
    <source>
        <dbReference type="SAM" id="MobiDB-lite"/>
    </source>
</evidence>
<reference evidence="9" key="1">
    <citation type="submission" date="2021-02" db="EMBL/GenBank/DDBJ databases">
        <authorList>
            <person name="Dougan E. K."/>
            <person name="Rhodes N."/>
            <person name="Thang M."/>
            <person name="Chan C."/>
        </authorList>
    </citation>
    <scope>NUCLEOTIDE SEQUENCE</scope>
</reference>
<dbReference type="Pfam" id="PF03941">
    <property type="entry name" value="INCENP_ARK-bind"/>
    <property type="match status" value="1"/>
</dbReference>
<name>A0A812JZR8_SYMPI</name>
<dbReference type="Proteomes" id="UP000649617">
    <property type="component" value="Unassembled WGS sequence"/>
</dbReference>
<organism evidence="9 10">
    <name type="scientific">Symbiodinium pilosum</name>
    <name type="common">Dinoflagellate</name>
    <dbReference type="NCBI Taxonomy" id="2952"/>
    <lineage>
        <taxon>Eukaryota</taxon>
        <taxon>Sar</taxon>
        <taxon>Alveolata</taxon>
        <taxon>Dinophyceae</taxon>
        <taxon>Suessiales</taxon>
        <taxon>Symbiodiniaceae</taxon>
        <taxon>Symbiodinium</taxon>
    </lineage>
</organism>
<evidence type="ECO:0000259" key="8">
    <source>
        <dbReference type="Pfam" id="PF03941"/>
    </source>
</evidence>
<evidence type="ECO:0000256" key="5">
    <source>
        <dbReference type="ARBA" id="ARBA00023212"/>
    </source>
</evidence>
<accession>A0A812JZR8</accession>
<evidence type="ECO:0000313" key="10">
    <source>
        <dbReference type="Proteomes" id="UP000649617"/>
    </source>
</evidence>
<dbReference type="EMBL" id="CAJNIZ010002714">
    <property type="protein sequence ID" value="CAE7213760.1"/>
    <property type="molecule type" value="Genomic_DNA"/>
</dbReference>
<feature type="compositionally biased region" description="Acidic residues" evidence="7">
    <location>
        <begin position="52"/>
        <end position="61"/>
    </location>
</feature>
<protein>
    <recommendedName>
        <fullName evidence="8">Inner centromere protein ARK-binding domain-containing protein</fullName>
    </recommendedName>
</protein>
<keyword evidence="6" id="KW-0539">Nucleus</keyword>
<evidence type="ECO:0000313" key="9">
    <source>
        <dbReference type="EMBL" id="CAE7213760.1"/>
    </source>
</evidence>
<sequence>AVLSQLDAADDPQAEHQEKEVGSEDEASSPSSEILRSLAQKASAVEKRHELEDQDAEEDEGFPCHEAARFHFLMVPEEQAAKPIVEAEAIAEASMADCSFAASSAAEEESGDVAGEAELQSVLLEAFLNAPPEQIHGSWRGDSVSPRSRDRSAKLWRQIRAHPLPPPDPEDNYELSSQGEVFDMEEAEAELHLEHLRAAKNSPRWCENYLDMVRDQQHWDPDDVFGTSVPECNLDEILPDKLYLAQKLNRSYKKRRGSSGNWKKDHLKNEDLLDYREKMGYSKVWLLDFEALAEHALACRAGESSPQNSRNEPATSSQAAPPGFDHARDDREPGAVSPAARQGDSSPQSARSTSPQSARNEPATSSQAALPGAHDIEPTTVSRTALQGDISRRSAGSEPASSSQAAHRGAESPEHDDCASPVAPQGGKSARASEPAPASQAETATTNLGRMFESVQKWWKRDSR</sequence>
<dbReference type="GO" id="GO:0005819">
    <property type="term" value="C:spindle"/>
    <property type="evidence" value="ECO:0007669"/>
    <property type="project" value="UniProtKB-SubCell"/>
</dbReference>
<comment type="caution">
    <text evidence="9">The sequence shown here is derived from an EMBL/GenBank/DDBJ whole genome shotgun (WGS) entry which is preliminary data.</text>
</comment>